<dbReference type="Gene3D" id="3.10.129.10">
    <property type="entry name" value="Hotdog Thioesterase"/>
    <property type="match status" value="1"/>
</dbReference>
<dbReference type="SUPFAM" id="SSF54637">
    <property type="entry name" value="Thioesterase/thiol ester dehydrase-isomerase"/>
    <property type="match status" value="1"/>
</dbReference>
<organism evidence="2 3">
    <name type="scientific">Tetraparma gracilis</name>
    <dbReference type="NCBI Taxonomy" id="2962635"/>
    <lineage>
        <taxon>Eukaryota</taxon>
        <taxon>Sar</taxon>
        <taxon>Stramenopiles</taxon>
        <taxon>Ochrophyta</taxon>
        <taxon>Bolidophyceae</taxon>
        <taxon>Parmales</taxon>
        <taxon>Triparmaceae</taxon>
        <taxon>Tetraparma</taxon>
    </lineage>
</organism>
<keyword evidence="1" id="KW-0812">Transmembrane</keyword>
<dbReference type="PANTHER" id="PTHR43437">
    <property type="entry name" value="HYDROXYACYL-THIOESTER DEHYDRATASE TYPE 2, MITOCHONDRIAL-RELATED"/>
    <property type="match status" value="1"/>
</dbReference>
<dbReference type="PANTHER" id="PTHR43437:SF3">
    <property type="entry name" value="HYDROXYACYL-THIOESTER DEHYDRATASE TYPE 2, MITOCHONDRIAL"/>
    <property type="match status" value="1"/>
</dbReference>
<name>A0ABQ6MS23_9STRA</name>
<keyword evidence="3" id="KW-1185">Reference proteome</keyword>
<reference evidence="2 3" key="1">
    <citation type="journal article" date="2023" name="Commun. Biol.">
        <title>Genome analysis of Parmales, the sister group of diatoms, reveals the evolutionary specialization of diatoms from phago-mixotrophs to photoautotrophs.</title>
        <authorList>
            <person name="Ban H."/>
            <person name="Sato S."/>
            <person name="Yoshikawa S."/>
            <person name="Yamada K."/>
            <person name="Nakamura Y."/>
            <person name="Ichinomiya M."/>
            <person name="Sato N."/>
            <person name="Blanc-Mathieu R."/>
            <person name="Endo H."/>
            <person name="Kuwata A."/>
            <person name="Ogata H."/>
        </authorList>
    </citation>
    <scope>NUCLEOTIDE SEQUENCE [LARGE SCALE GENOMIC DNA]</scope>
</reference>
<keyword evidence="1" id="KW-1133">Transmembrane helix</keyword>
<dbReference type="EMBL" id="BRYB01005951">
    <property type="protein sequence ID" value="GMI30983.1"/>
    <property type="molecule type" value="Genomic_DNA"/>
</dbReference>
<sequence length="123" mass="13748">SDPLSPPPPDLSTSTIPRIVHGLLSASLFPTLLSTVFPHAVYRAQKLKWHAPLPAEELVLCRCDLTKILQLKRRQMLLTFDTVVIRATDGQTVLSGEGELFLKEGGVLLEEQLERQSNDDDFR</sequence>
<feature type="transmembrane region" description="Helical" evidence="1">
    <location>
        <begin position="20"/>
        <end position="42"/>
    </location>
</feature>
<comment type="caution">
    <text evidence="2">The sequence shown here is derived from an EMBL/GenBank/DDBJ whole genome shotgun (WGS) entry which is preliminary data.</text>
</comment>
<protein>
    <submittedName>
        <fullName evidence="2">Uncharacterized protein</fullName>
    </submittedName>
</protein>
<feature type="non-terminal residue" evidence="2">
    <location>
        <position position="1"/>
    </location>
</feature>
<proteinExistence type="predicted"/>
<evidence type="ECO:0000313" key="3">
    <source>
        <dbReference type="Proteomes" id="UP001165060"/>
    </source>
</evidence>
<evidence type="ECO:0000256" key="1">
    <source>
        <dbReference type="SAM" id="Phobius"/>
    </source>
</evidence>
<dbReference type="InterPro" id="IPR050965">
    <property type="entry name" value="UPF0336/Enoyl-CoA_hydratase"/>
</dbReference>
<accession>A0ABQ6MS23</accession>
<evidence type="ECO:0000313" key="2">
    <source>
        <dbReference type="EMBL" id="GMI30983.1"/>
    </source>
</evidence>
<keyword evidence="1" id="KW-0472">Membrane</keyword>
<gene>
    <name evidence="2" type="ORF">TeGR_g9290</name>
</gene>
<dbReference type="InterPro" id="IPR029069">
    <property type="entry name" value="HotDog_dom_sf"/>
</dbReference>
<dbReference type="Proteomes" id="UP001165060">
    <property type="component" value="Unassembled WGS sequence"/>
</dbReference>